<dbReference type="PANTHER" id="PTHR32309:SF31">
    <property type="entry name" value="CAPSULAR EXOPOLYSACCHARIDE FAMILY"/>
    <property type="match status" value="1"/>
</dbReference>
<feature type="region of interest" description="Disordered" evidence="3">
    <location>
        <begin position="1"/>
        <end position="191"/>
    </location>
</feature>
<keyword evidence="6" id="KW-1185">Reference proteome</keyword>
<evidence type="ECO:0000256" key="2">
    <source>
        <dbReference type="ARBA" id="ARBA00022840"/>
    </source>
</evidence>
<dbReference type="CDD" id="cd05387">
    <property type="entry name" value="BY-kinase"/>
    <property type="match status" value="1"/>
</dbReference>
<feature type="compositionally biased region" description="Basic and acidic residues" evidence="3">
    <location>
        <begin position="55"/>
        <end position="169"/>
    </location>
</feature>
<reference evidence="5 6" key="1">
    <citation type="submission" date="2016-04" db="EMBL/GenBank/DDBJ databases">
        <title>Deep-sea bacteria in the southern Pacific.</title>
        <authorList>
            <person name="Tang K."/>
        </authorList>
    </citation>
    <scope>NUCLEOTIDE SEQUENCE [LARGE SCALE GENOMIC DNA]</scope>
    <source>
        <strain evidence="5 6">JLT2014</strain>
    </source>
</reference>
<gene>
    <name evidence="5" type="ORF">Ga0080574_TMP2170</name>
</gene>
<sequence length="430" mass="48091">MNMVDRRKFRRKFGRTEAPAPETQPEDPPIEPLESRETRLARRKAETEAAAAAEEAARKAQEDDARRKAEAKRKAEDARRAAERLEAVQRQRAEAARRKREAEEQARKQAEDAAREAELRAQQEAAREAESARAAEKARQEDETRRAAIAERREERRKAREDALRRAQEDTETVPAAAAAPEPKPAPQATPLWDALPTFAVDARHLERNRIVTAGRQDPAHAAFDVLRTRLLQALADNGWKRVAITSPTKDCGKTFTAANLAISLSRQETCRTLLLDCDLRRPTLHKVMGLRNPGSMGDMLRGLVPPERQLARLGPNDIHAGQNIAFGFNGTVEPYASELLQDPRTEETLNAIEKSLAPDVILFDLPPALYFDDVMAFRPQFDGVLLVIGGGLTTDKEVREVERRLGDNTPLLGTVLNKAEGTNLRKYSY</sequence>
<dbReference type="InterPro" id="IPR050445">
    <property type="entry name" value="Bact_polysacc_biosynth/exp"/>
</dbReference>
<dbReference type="InterPro" id="IPR005702">
    <property type="entry name" value="Wzc-like_C"/>
</dbReference>
<feature type="domain" description="CobQ/CobB/MinD/ParA nucleotide binding" evidence="4">
    <location>
        <begin position="243"/>
        <end position="424"/>
    </location>
</feature>
<proteinExistence type="predicted"/>
<feature type="compositionally biased region" description="Basic and acidic residues" evidence="3">
    <location>
        <begin position="33"/>
        <end position="47"/>
    </location>
</feature>
<accession>A0A1P8USW9</accession>
<dbReference type="STRING" id="1250539.Ga0080574_TMP2170"/>
<evidence type="ECO:0000256" key="1">
    <source>
        <dbReference type="ARBA" id="ARBA00022741"/>
    </source>
</evidence>
<dbReference type="PANTHER" id="PTHR32309">
    <property type="entry name" value="TYROSINE-PROTEIN KINASE"/>
    <property type="match status" value="1"/>
</dbReference>
<dbReference type="Proteomes" id="UP000187059">
    <property type="component" value="Chromosome"/>
</dbReference>
<organism evidence="5 6">
    <name type="scientific">Salipiger abyssi</name>
    <dbReference type="NCBI Taxonomy" id="1250539"/>
    <lineage>
        <taxon>Bacteria</taxon>
        <taxon>Pseudomonadati</taxon>
        <taxon>Pseudomonadota</taxon>
        <taxon>Alphaproteobacteria</taxon>
        <taxon>Rhodobacterales</taxon>
        <taxon>Roseobacteraceae</taxon>
        <taxon>Salipiger</taxon>
    </lineage>
</organism>
<dbReference type="RefSeq" id="WP_156876347.1">
    <property type="nucleotide sequence ID" value="NZ_CP015093.1"/>
</dbReference>
<dbReference type="EMBL" id="CP015093">
    <property type="protein sequence ID" value="APZ52504.1"/>
    <property type="molecule type" value="Genomic_DNA"/>
</dbReference>
<dbReference type="Pfam" id="PF01656">
    <property type="entry name" value="CbiA"/>
    <property type="match status" value="1"/>
</dbReference>
<dbReference type="InterPro" id="IPR027417">
    <property type="entry name" value="P-loop_NTPase"/>
</dbReference>
<evidence type="ECO:0000259" key="4">
    <source>
        <dbReference type="Pfam" id="PF01656"/>
    </source>
</evidence>
<dbReference type="AlphaFoldDB" id="A0A1P8USW9"/>
<dbReference type="Gene3D" id="3.40.50.300">
    <property type="entry name" value="P-loop containing nucleotide triphosphate hydrolases"/>
    <property type="match status" value="1"/>
</dbReference>
<evidence type="ECO:0000313" key="6">
    <source>
        <dbReference type="Proteomes" id="UP000187059"/>
    </source>
</evidence>
<dbReference type="KEGG" id="paby:Ga0080574_TMP2170"/>
<keyword evidence="1" id="KW-0547">Nucleotide-binding</keyword>
<dbReference type="OrthoDB" id="9775724at2"/>
<dbReference type="InterPro" id="IPR002586">
    <property type="entry name" value="CobQ/CobB/MinD/ParA_Nub-bd_dom"/>
</dbReference>
<protein>
    <submittedName>
        <fullName evidence="5">ATPase involved in chromosome partitioning</fullName>
    </submittedName>
</protein>
<dbReference type="SUPFAM" id="SSF52540">
    <property type="entry name" value="P-loop containing nucleoside triphosphate hydrolases"/>
    <property type="match status" value="1"/>
</dbReference>
<name>A0A1P8USW9_9RHOB</name>
<keyword evidence="2" id="KW-0067">ATP-binding</keyword>
<evidence type="ECO:0000256" key="3">
    <source>
        <dbReference type="SAM" id="MobiDB-lite"/>
    </source>
</evidence>
<evidence type="ECO:0000313" key="5">
    <source>
        <dbReference type="EMBL" id="APZ52504.1"/>
    </source>
</evidence>